<proteinExistence type="predicted"/>
<organism evidence="1 2">
    <name type="scientific">Streptomyces carminius</name>
    <dbReference type="NCBI Taxonomy" id="2665496"/>
    <lineage>
        <taxon>Bacteria</taxon>
        <taxon>Bacillati</taxon>
        <taxon>Actinomycetota</taxon>
        <taxon>Actinomycetes</taxon>
        <taxon>Kitasatosporales</taxon>
        <taxon>Streptomycetaceae</taxon>
        <taxon>Streptomyces</taxon>
    </lineage>
</organism>
<dbReference type="InterPro" id="IPR025649">
    <property type="entry name" value="DUF4360"/>
</dbReference>
<dbReference type="EMBL" id="PGGW01000067">
    <property type="protein sequence ID" value="PJE94954.1"/>
    <property type="molecule type" value="Genomic_DNA"/>
</dbReference>
<dbReference type="PANTHER" id="PTHR38847:SF1">
    <property type="entry name" value="PSEUDOURIDINE SYNTHASE RSUA_RLUA-LIKE DOMAIN-CONTAINING PROTEIN"/>
    <property type="match status" value="1"/>
</dbReference>
<sequence length="242" mass="25865">MGALPFMRRTPGEPYRRRGPMSGVLAAGATVLALLTSALVPQAAASDPPDGPPTERVRADLARVNGSGCPQGTVAVAVAPDNSGFNLFYSSHTARVGLGSAPVDFRKNCQVALDFRVPDGWTIAVQWPAEHHGYAYLEEGASATLKTALRYEGQEPGPAFTHEFSGPYDELLFVREGDARETPPYRALCPEDGTVRLVVDSRLRVLAGTSDPETTSSFIGLDATSWPVGSLYDLSWSRCPGE</sequence>
<comment type="caution">
    <text evidence="1">The sequence shown here is derived from an EMBL/GenBank/DDBJ whole genome shotgun (WGS) entry which is preliminary data.</text>
</comment>
<evidence type="ECO:0000313" key="1">
    <source>
        <dbReference type="EMBL" id="PJE94954.1"/>
    </source>
</evidence>
<accession>A0A2M8LSN0</accession>
<gene>
    <name evidence="1" type="ORF">CUT44_25115</name>
</gene>
<dbReference type="AlphaFoldDB" id="A0A2M8LSN0"/>
<dbReference type="Pfam" id="PF14273">
    <property type="entry name" value="DUF4360"/>
    <property type="match status" value="1"/>
</dbReference>
<dbReference type="Proteomes" id="UP000230407">
    <property type="component" value="Unassembled WGS sequence"/>
</dbReference>
<name>A0A2M8LSN0_9ACTN</name>
<evidence type="ECO:0000313" key="2">
    <source>
        <dbReference type="Proteomes" id="UP000230407"/>
    </source>
</evidence>
<keyword evidence="2" id="KW-1185">Reference proteome</keyword>
<dbReference type="PANTHER" id="PTHR38847">
    <property type="match status" value="1"/>
</dbReference>
<reference evidence="1 2" key="1">
    <citation type="submission" date="2017-11" db="EMBL/GenBank/DDBJ databases">
        <title>Streptomyces carmine sp. nov., a novel actinomycete isolated from Sophora alopecuroides in Xinjiang, China.</title>
        <authorList>
            <person name="Wang Y."/>
            <person name="Luo X."/>
            <person name="Wan C."/>
            <person name="Zhang L."/>
        </authorList>
    </citation>
    <scope>NUCLEOTIDE SEQUENCE [LARGE SCALE GENOMIC DNA]</scope>
    <source>
        <strain evidence="1 2">TRM SA0054</strain>
    </source>
</reference>
<protein>
    <submittedName>
        <fullName evidence="1">DUF4360 domain-containing protein</fullName>
    </submittedName>
</protein>